<dbReference type="EMBL" id="JBAHYK010000539">
    <property type="protein sequence ID" value="KAL0573135.1"/>
    <property type="molecule type" value="Genomic_DNA"/>
</dbReference>
<proteinExistence type="predicted"/>
<protein>
    <submittedName>
        <fullName evidence="1">Uncharacterized protein</fullName>
    </submittedName>
</protein>
<organism evidence="1 2">
    <name type="scientific">Marasmius crinis-equi</name>
    <dbReference type="NCBI Taxonomy" id="585013"/>
    <lineage>
        <taxon>Eukaryota</taxon>
        <taxon>Fungi</taxon>
        <taxon>Dikarya</taxon>
        <taxon>Basidiomycota</taxon>
        <taxon>Agaricomycotina</taxon>
        <taxon>Agaricomycetes</taxon>
        <taxon>Agaricomycetidae</taxon>
        <taxon>Agaricales</taxon>
        <taxon>Marasmiineae</taxon>
        <taxon>Marasmiaceae</taxon>
        <taxon>Marasmius</taxon>
    </lineage>
</organism>
<accession>A0ABR3FCV3</accession>
<comment type="caution">
    <text evidence="1">The sequence shown here is derived from an EMBL/GenBank/DDBJ whole genome shotgun (WGS) entry which is preliminary data.</text>
</comment>
<keyword evidence="2" id="KW-1185">Reference proteome</keyword>
<name>A0ABR3FCV3_9AGAR</name>
<reference evidence="1 2" key="1">
    <citation type="submission" date="2024-02" db="EMBL/GenBank/DDBJ databases">
        <title>A draft genome for the cacao thread blight pathogen Marasmius crinis-equi.</title>
        <authorList>
            <person name="Cohen S.P."/>
            <person name="Baruah I.K."/>
            <person name="Amoako-Attah I."/>
            <person name="Bukari Y."/>
            <person name="Meinhardt L.W."/>
            <person name="Bailey B.A."/>
        </authorList>
    </citation>
    <scope>NUCLEOTIDE SEQUENCE [LARGE SCALE GENOMIC DNA]</scope>
    <source>
        <strain evidence="1 2">GH-76</strain>
    </source>
</reference>
<evidence type="ECO:0000313" key="2">
    <source>
        <dbReference type="Proteomes" id="UP001465976"/>
    </source>
</evidence>
<dbReference type="Proteomes" id="UP001465976">
    <property type="component" value="Unassembled WGS sequence"/>
</dbReference>
<evidence type="ECO:0000313" key="1">
    <source>
        <dbReference type="EMBL" id="KAL0573135.1"/>
    </source>
</evidence>
<gene>
    <name evidence="1" type="ORF">V5O48_008823</name>
</gene>
<sequence length="270" mass="30677">MSDSENERAEVTHLLSEPLKTEAPRLSLKSSPSHYPFLTQASDQELVKVFLEAECAPVPVYVEMNPHDTRVSQDPIDEAYDEFTYAMGRHLDLFFYRKGLSRPLNDYAEDIYEGWTAIFPNPLQLSFVKERAGDNEEEAAMILKKALLEDSAQARSRYRAKVNGSQEEEGFWKPTHVCSGLVTFESLVNHTVRFDNFARWSSQVYVRKVAKLRQLKAKMRAAQDIFHSYPFLDNPGITSAVAKENLDAASNAVSEGLREFLKKNIVVHVA</sequence>